<dbReference type="EMBL" id="CAJDYZ010008924">
    <property type="protein sequence ID" value="CAD1475955.1"/>
    <property type="molecule type" value="Genomic_DNA"/>
</dbReference>
<dbReference type="AlphaFoldDB" id="A0A6V7HCB1"/>
<evidence type="ECO:0000256" key="1">
    <source>
        <dbReference type="SAM" id="MobiDB-lite"/>
    </source>
</evidence>
<protein>
    <submittedName>
        <fullName evidence="2">Uncharacterized protein</fullName>
    </submittedName>
</protein>
<reference evidence="2" key="1">
    <citation type="submission" date="2020-07" db="EMBL/GenBank/DDBJ databases">
        <authorList>
            <person name="Nazaruddin N."/>
        </authorList>
    </citation>
    <scope>NUCLEOTIDE SEQUENCE</scope>
</reference>
<accession>A0A6V7HCB1</accession>
<name>A0A6V7HCB1_9HYME</name>
<sequence>MKDSLCLVPGLTKRELGLSSFPRRGLSSRSSRSGLQLSGTFPGRFSSQPRCQRESR</sequence>
<feature type="non-terminal residue" evidence="2">
    <location>
        <position position="56"/>
    </location>
</feature>
<gene>
    <name evidence="2" type="ORF">MHI_LOCUS610418</name>
</gene>
<evidence type="ECO:0000313" key="3">
    <source>
        <dbReference type="Proteomes" id="UP000752696"/>
    </source>
</evidence>
<feature type="region of interest" description="Disordered" evidence="1">
    <location>
        <begin position="21"/>
        <end position="56"/>
    </location>
</feature>
<comment type="caution">
    <text evidence="2">The sequence shown here is derived from an EMBL/GenBank/DDBJ whole genome shotgun (WGS) entry which is preliminary data.</text>
</comment>
<feature type="compositionally biased region" description="Low complexity" evidence="1">
    <location>
        <begin position="21"/>
        <end position="39"/>
    </location>
</feature>
<dbReference type="Proteomes" id="UP000752696">
    <property type="component" value="Unassembled WGS sequence"/>
</dbReference>
<keyword evidence="3" id="KW-1185">Reference proteome</keyword>
<evidence type="ECO:0000313" key="2">
    <source>
        <dbReference type="EMBL" id="CAD1475955.1"/>
    </source>
</evidence>
<proteinExistence type="predicted"/>
<organism evidence="2 3">
    <name type="scientific">Heterotrigona itama</name>
    <dbReference type="NCBI Taxonomy" id="395501"/>
    <lineage>
        <taxon>Eukaryota</taxon>
        <taxon>Metazoa</taxon>
        <taxon>Ecdysozoa</taxon>
        <taxon>Arthropoda</taxon>
        <taxon>Hexapoda</taxon>
        <taxon>Insecta</taxon>
        <taxon>Pterygota</taxon>
        <taxon>Neoptera</taxon>
        <taxon>Endopterygota</taxon>
        <taxon>Hymenoptera</taxon>
        <taxon>Apocrita</taxon>
        <taxon>Aculeata</taxon>
        <taxon>Apoidea</taxon>
        <taxon>Anthophila</taxon>
        <taxon>Apidae</taxon>
        <taxon>Heterotrigona</taxon>
    </lineage>
</organism>